<feature type="region of interest" description="Disordered" evidence="2">
    <location>
        <begin position="676"/>
        <end position="699"/>
    </location>
</feature>
<feature type="region of interest" description="Disordered" evidence="2">
    <location>
        <begin position="1006"/>
        <end position="1039"/>
    </location>
</feature>
<feature type="compositionally biased region" description="Polar residues" evidence="2">
    <location>
        <begin position="832"/>
        <end position="844"/>
    </location>
</feature>
<proteinExistence type="predicted"/>
<dbReference type="EMBL" id="JAECZO010000011">
    <property type="protein sequence ID" value="KAK7201069.1"/>
    <property type="molecule type" value="Genomic_DNA"/>
</dbReference>
<dbReference type="AlphaFoldDB" id="A0AAW0F4V8"/>
<feature type="compositionally biased region" description="Gly residues" evidence="2">
    <location>
        <begin position="175"/>
        <end position="187"/>
    </location>
</feature>
<protein>
    <submittedName>
        <fullName evidence="3">Uncharacterized protein</fullName>
    </submittedName>
</protein>
<reference evidence="3 4" key="1">
    <citation type="journal article" date="2021" name="MBio">
        <title>A New Model Trypanosomatid, Novymonas esmeraldas: Genomic Perception of Its 'Candidatus Pandoraea novymonadis' Endosymbiont.</title>
        <authorList>
            <person name="Zakharova A."/>
            <person name="Saura A."/>
            <person name="Butenko A."/>
            <person name="Podesvova L."/>
            <person name="Warmusova S."/>
            <person name="Kostygov A.Y."/>
            <person name="Nenarokova A."/>
            <person name="Lukes J."/>
            <person name="Opperdoes F.R."/>
            <person name="Yurchenko V."/>
        </authorList>
    </citation>
    <scope>NUCLEOTIDE SEQUENCE [LARGE SCALE GENOMIC DNA]</scope>
    <source>
        <strain evidence="3 4">E262AT.01</strain>
    </source>
</reference>
<keyword evidence="1" id="KW-0945">Host-virus interaction</keyword>
<feature type="compositionally biased region" description="Low complexity" evidence="2">
    <location>
        <begin position="710"/>
        <end position="727"/>
    </location>
</feature>
<organism evidence="3 4">
    <name type="scientific">Novymonas esmeraldas</name>
    <dbReference type="NCBI Taxonomy" id="1808958"/>
    <lineage>
        <taxon>Eukaryota</taxon>
        <taxon>Discoba</taxon>
        <taxon>Euglenozoa</taxon>
        <taxon>Kinetoplastea</taxon>
        <taxon>Metakinetoplastina</taxon>
        <taxon>Trypanosomatida</taxon>
        <taxon>Trypanosomatidae</taxon>
        <taxon>Novymonas</taxon>
    </lineage>
</organism>
<feature type="region of interest" description="Disordered" evidence="2">
    <location>
        <begin position="457"/>
        <end position="481"/>
    </location>
</feature>
<accession>A0AAW0F4V8</accession>
<feature type="compositionally biased region" description="Low complexity" evidence="2">
    <location>
        <begin position="939"/>
        <end position="952"/>
    </location>
</feature>
<feature type="compositionally biased region" description="Polar residues" evidence="2">
    <location>
        <begin position="961"/>
        <end position="971"/>
    </location>
</feature>
<evidence type="ECO:0000313" key="4">
    <source>
        <dbReference type="Proteomes" id="UP001430356"/>
    </source>
</evidence>
<gene>
    <name evidence="3" type="ORF">NESM_000166900</name>
</gene>
<evidence type="ECO:0000256" key="1">
    <source>
        <dbReference type="ARBA" id="ARBA00022581"/>
    </source>
</evidence>
<name>A0AAW0F4V8_9TRYP</name>
<feature type="region of interest" description="Disordered" evidence="2">
    <location>
        <begin position="743"/>
        <end position="817"/>
    </location>
</feature>
<feature type="compositionally biased region" description="Pro residues" evidence="2">
    <location>
        <begin position="337"/>
        <end position="347"/>
    </location>
</feature>
<feature type="compositionally biased region" description="Basic and acidic residues" evidence="2">
    <location>
        <begin position="574"/>
        <end position="586"/>
    </location>
</feature>
<evidence type="ECO:0000313" key="3">
    <source>
        <dbReference type="EMBL" id="KAK7201069.1"/>
    </source>
</evidence>
<feature type="region of interest" description="Disordered" evidence="2">
    <location>
        <begin position="1128"/>
        <end position="1191"/>
    </location>
</feature>
<feature type="region of interest" description="Disordered" evidence="2">
    <location>
        <begin position="552"/>
        <end position="596"/>
    </location>
</feature>
<dbReference type="PANTHER" id="PTHR13037">
    <property type="entry name" value="FORMIN"/>
    <property type="match status" value="1"/>
</dbReference>
<feature type="region of interest" description="Disordered" evidence="2">
    <location>
        <begin position="117"/>
        <end position="146"/>
    </location>
</feature>
<dbReference type="Proteomes" id="UP001430356">
    <property type="component" value="Unassembled WGS sequence"/>
</dbReference>
<keyword evidence="4" id="KW-1185">Reference proteome</keyword>
<feature type="compositionally biased region" description="Acidic residues" evidence="2">
    <location>
        <begin position="1132"/>
        <end position="1146"/>
    </location>
</feature>
<feature type="region of interest" description="Disordered" evidence="2">
    <location>
        <begin position="832"/>
        <end position="976"/>
    </location>
</feature>
<evidence type="ECO:0000256" key="2">
    <source>
        <dbReference type="SAM" id="MobiDB-lite"/>
    </source>
</evidence>
<feature type="compositionally biased region" description="Polar residues" evidence="2">
    <location>
        <begin position="854"/>
        <end position="868"/>
    </location>
</feature>
<feature type="region of interest" description="Disordered" evidence="2">
    <location>
        <begin position="710"/>
        <end position="729"/>
    </location>
</feature>
<sequence>MTVPPTCVRVSLFQCSSARDAASRSSTLRAPQIERTATAEKQPLLRSRLSDYRGDLLLPVASLTSPPPLLKETEETVAATPSQLCDGLERRLSMYCILHVPADRAAAFAEEHPLAPACSSPSLSPAAPPQPHDVQDVQDAAPPPMSHSPDPRGVCCFCAGCSTAAAAAAAAAVGDDGGGSGSGGAHHGGSPSEVEPLRVSLPHTPWICIRQLQRMCSSRTTLVASSSPSRSRSPPPSVEAWMLRQHDSVGESLTAAEAHRIGVVDAAEDTGVEGGAGYAAFFTLTMIPAAAQAARCRGSGAGLPGHAPLAAGAATTAAQPSTAFTVRALRHTLRMGVPPPPPPPPPSATQLHSGGDDGQAPLSWSPTVGEVVVDRLSLQRGIRARRLVDTHSGAAVLPCESAAGMLAAQVAELEVECDEPSSLSVPHREGLTQLLLTPLPPIPAPRQLRGGVAARADAAPDVLDRPALQGDDGRQMERHHHYHHHYSHDDYIGLGDANSWAERHTLISLSDLPSESATHVDSVTRGASSRSTIYAASQPSGAASSAVLLSTDNSRSLPVPPVASHHRGGPSVAQREDDLTRPRMGMEDQETVPLSPAPRDTAATVVLDSLQDMNEVFLYVDEETVATADGLASGGGERDCQQLERRSSLVWSTPATRGSATAVLFGESVGYGATPLMYRTNTRGSRSPPPSPSSGATPLTPLARRTILAATPSSSSSSTAFTSLSPAEGGVAAVPTQEITAASGEERGPAPSAAVAAPLSSTGSSTATGVPSAPPSSAGCSAPSTPSGAARTALVAGTSSAASSSPSHSLPSPQPHRLPISAVAAHLDERTTSIAPSATPQSRRGTSEHELRSRLQSLNPIATQSSGRHTSRVAPSAAPRTSVSRWPDAVEDTGECDVRCRSTSSARKRRRVTEVAVAVPALRSTDSSPTAAVRREGRQSQAAAPSLPSSPSIDGGRHSDATGSRASTPSTAVAARQVRRRSPIYFSPGELRGFIAVDAARAPSSSALGWRSSPAGTSHEGASEATEGTGGQGYGRDGYVARYRPSHDYAVDGRTSSSASFADFFSSSSSAASARRSDAAMSAPRQPSVPLVLESAEEVVSLAQPPQRRRRLRRSLSLSATGLETWIRFSDEEGSGGDGGGDDCDPGDGRHGMLVTQQEIPLYAVGSDSSAASDSDSSLHTIDSDTTTDYA</sequence>
<dbReference type="PANTHER" id="PTHR13037:SF24">
    <property type="entry name" value="POLYCOMB PROTEIN PCL-RELATED"/>
    <property type="match status" value="1"/>
</dbReference>
<feature type="region of interest" description="Disordered" evidence="2">
    <location>
        <begin position="336"/>
        <end position="362"/>
    </location>
</feature>
<comment type="caution">
    <text evidence="3">The sequence shown here is derived from an EMBL/GenBank/DDBJ whole genome shotgun (WGS) entry which is preliminary data.</text>
</comment>
<feature type="compositionally biased region" description="Polar residues" evidence="2">
    <location>
        <begin position="1179"/>
        <end position="1191"/>
    </location>
</feature>
<feature type="compositionally biased region" description="Low complexity" evidence="2">
    <location>
        <begin position="799"/>
        <end position="817"/>
    </location>
</feature>
<feature type="compositionally biased region" description="Low complexity" evidence="2">
    <location>
        <begin position="749"/>
        <end position="790"/>
    </location>
</feature>
<feature type="compositionally biased region" description="Low complexity" evidence="2">
    <location>
        <begin position="1167"/>
        <end position="1178"/>
    </location>
</feature>
<feature type="region of interest" description="Disordered" evidence="2">
    <location>
        <begin position="173"/>
        <end position="195"/>
    </location>
</feature>